<dbReference type="InterPro" id="IPR050710">
    <property type="entry name" value="Band7/mec-2_domain"/>
</dbReference>
<dbReference type="PANTHER" id="PTHR43327">
    <property type="entry name" value="STOMATIN-LIKE PROTEIN 2, MITOCHONDRIAL"/>
    <property type="match status" value="1"/>
</dbReference>
<dbReference type="CDD" id="cd03404">
    <property type="entry name" value="SPFH_HflK"/>
    <property type="match status" value="1"/>
</dbReference>
<comment type="caution">
    <text evidence="9">The sequence shown here is derived from an EMBL/GenBank/DDBJ whole genome shotgun (WGS) entry which is preliminary data.</text>
</comment>
<gene>
    <name evidence="9" type="primary">hflK_22</name>
    <name evidence="9" type="ORF">GALL_374620</name>
</gene>
<evidence type="ECO:0000313" key="9">
    <source>
        <dbReference type="EMBL" id="OIQ80780.1"/>
    </source>
</evidence>
<comment type="similarity">
    <text evidence="2">Belongs to the band 7/mec-2 family. HflK subfamily.</text>
</comment>
<keyword evidence="3 7" id="KW-0812">Transmembrane</keyword>
<dbReference type="PANTHER" id="PTHR43327:SF2">
    <property type="entry name" value="MODULATOR OF FTSH PROTEASE HFLK"/>
    <property type="match status" value="1"/>
</dbReference>
<evidence type="ECO:0000256" key="7">
    <source>
        <dbReference type="SAM" id="Phobius"/>
    </source>
</evidence>
<evidence type="ECO:0000256" key="4">
    <source>
        <dbReference type="ARBA" id="ARBA00022989"/>
    </source>
</evidence>
<keyword evidence="9" id="KW-0645">Protease</keyword>
<organism evidence="9">
    <name type="scientific">mine drainage metagenome</name>
    <dbReference type="NCBI Taxonomy" id="410659"/>
    <lineage>
        <taxon>unclassified sequences</taxon>
        <taxon>metagenomes</taxon>
        <taxon>ecological metagenomes</taxon>
    </lineage>
</organism>
<evidence type="ECO:0000256" key="3">
    <source>
        <dbReference type="ARBA" id="ARBA00022692"/>
    </source>
</evidence>
<feature type="compositionally biased region" description="Basic and acidic residues" evidence="6">
    <location>
        <begin position="384"/>
        <end position="399"/>
    </location>
</feature>
<dbReference type="AlphaFoldDB" id="A0A1J5QLE2"/>
<feature type="domain" description="Band 7" evidence="8">
    <location>
        <begin position="69"/>
        <end position="247"/>
    </location>
</feature>
<feature type="region of interest" description="Disordered" evidence="6">
    <location>
        <begin position="1"/>
        <end position="21"/>
    </location>
</feature>
<dbReference type="NCBIfam" id="TIGR01933">
    <property type="entry name" value="hflK"/>
    <property type="match status" value="1"/>
</dbReference>
<dbReference type="GO" id="GO:0008233">
    <property type="term" value="F:peptidase activity"/>
    <property type="evidence" value="ECO:0007669"/>
    <property type="project" value="UniProtKB-KW"/>
</dbReference>
<protein>
    <submittedName>
        <fullName evidence="9">Modulator of FtsH protease HflK</fullName>
    </submittedName>
</protein>
<dbReference type="SMART" id="SM00244">
    <property type="entry name" value="PHB"/>
    <property type="match status" value="1"/>
</dbReference>
<evidence type="ECO:0000259" key="8">
    <source>
        <dbReference type="SMART" id="SM00244"/>
    </source>
</evidence>
<keyword evidence="4 7" id="KW-1133">Transmembrane helix</keyword>
<dbReference type="InterPro" id="IPR010201">
    <property type="entry name" value="HflK"/>
</dbReference>
<dbReference type="EMBL" id="MLJW01001013">
    <property type="protein sequence ID" value="OIQ80780.1"/>
    <property type="molecule type" value="Genomic_DNA"/>
</dbReference>
<name>A0A1J5QLE2_9ZZZZ</name>
<dbReference type="InterPro" id="IPR001107">
    <property type="entry name" value="Band_7"/>
</dbReference>
<dbReference type="Pfam" id="PF01145">
    <property type="entry name" value="Band_7"/>
    <property type="match status" value="1"/>
</dbReference>
<feature type="region of interest" description="Disordered" evidence="6">
    <location>
        <begin position="362"/>
        <end position="399"/>
    </location>
</feature>
<evidence type="ECO:0000256" key="1">
    <source>
        <dbReference type="ARBA" id="ARBA00004370"/>
    </source>
</evidence>
<proteinExistence type="inferred from homology"/>
<dbReference type="Pfam" id="PF12221">
    <property type="entry name" value="HflK_N"/>
    <property type="match status" value="1"/>
</dbReference>
<accession>A0A1J5QLE2</accession>
<sequence length="399" mass="43848">MASNDPGWGSRNNNDGPPDLDELMRRFTRKLNGLFGKGGAPRNQPEGPVNASFAIAPVLGLVALIWMATGFYIVDQGSRGVVLRFGKYVETTMPGPRWHIPYPVEGVTVVNMEQVRTLEVGYRSSGDGGPTRNRELHESLMLTDDENIIDLQFAVQYNLKSAEDFLFYNRKVEDAVRGTAETAIREIVGKSKMDFVLYEGRAEVAASAKKLMQEILDRYKSGINIVNVTMQNAQPPEQVQAAFDDAVKAGQDLERQKNEGQAYANDVIPKARGDAARLLEEAAGYKLRVVNEAQGNASRFSQVLAQYQRAPEVTRQRLYLDNQEQILSSVSKVVVEQKGGGNMIYLPLDKLMATTPATAATAAPATVPAAPAASAPDNTTADVQRSRDAFRNRDRESRP</sequence>
<dbReference type="Gene3D" id="3.30.479.30">
    <property type="entry name" value="Band 7 domain"/>
    <property type="match status" value="1"/>
</dbReference>
<reference evidence="9" key="1">
    <citation type="submission" date="2016-10" db="EMBL/GenBank/DDBJ databases">
        <title>Sequence of Gallionella enrichment culture.</title>
        <authorList>
            <person name="Poehlein A."/>
            <person name="Muehling M."/>
            <person name="Daniel R."/>
        </authorList>
    </citation>
    <scope>NUCLEOTIDE SEQUENCE</scope>
</reference>
<dbReference type="SUPFAM" id="SSF117892">
    <property type="entry name" value="Band 7/SPFH domain"/>
    <property type="match status" value="1"/>
</dbReference>
<feature type="transmembrane region" description="Helical" evidence="7">
    <location>
        <begin position="51"/>
        <end position="74"/>
    </location>
</feature>
<evidence type="ECO:0000256" key="2">
    <source>
        <dbReference type="ARBA" id="ARBA00006971"/>
    </source>
</evidence>
<keyword evidence="5 7" id="KW-0472">Membrane</keyword>
<dbReference type="InterPro" id="IPR036013">
    <property type="entry name" value="Band_7/SPFH_dom_sf"/>
</dbReference>
<evidence type="ECO:0000256" key="6">
    <source>
        <dbReference type="SAM" id="MobiDB-lite"/>
    </source>
</evidence>
<dbReference type="GO" id="GO:0016020">
    <property type="term" value="C:membrane"/>
    <property type="evidence" value="ECO:0007669"/>
    <property type="project" value="UniProtKB-SubCell"/>
</dbReference>
<comment type="subcellular location">
    <subcellularLocation>
        <location evidence="1">Membrane</location>
    </subcellularLocation>
</comment>
<dbReference type="GO" id="GO:0006508">
    <property type="term" value="P:proteolysis"/>
    <property type="evidence" value="ECO:0007669"/>
    <property type="project" value="UniProtKB-KW"/>
</dbReference>
<feature type="compositionally biased region" description="Low complexity" evidence="6">
    <location>
        <begin position="362"/>
        <end position="381"/>
    </location>
</feature>
<dbReference type="InterPro" id="IPR020980">
    <property type="entry name" value="Membrane_HflK_N"/>
</dbReference>
<keyword evidence="9" id="KW-0378">Hydrolase</keyword>
<evidence type="ECO:0000256" key="5">
    <source>
        <dbReference type="ARBA" id="ARBA00023136"/>
    </source>
</evidence>